<gene>
    <name evidence="2" type="ORF">C882_3393</name>
</gene>
<evidence type="ECO:0000259" key="1">
    <source>
        <dbReference type="Pfam" id="PF00535"/>
    </source>
</evidence>
<reference evidence="2 3" key="1">
    <citation type="journal article" date="2013" name="Genome Announc.">
        <title>Draft Genome Sequence of an Alphaproteobacterium, Caenispirillum salinarum AK4(T), Isolated from a Solar Saltern.</title>
        <authorList>
            <person name="Khatri I."/>
            <person name="Singh A."/>
            <person name="Korpole S."/>
            <person name="Pinnaka A.K."/>
            <person name="Subramanian S."/>
        </authorList>
    </citation>
    <scope>NUCLEOTIDE SEQUENCE [LARGE SCALE GENOMIC DNA]</scope>
    <source>
        <strain evidence="2 3">AK4</strain>
    </source>
</reference>
<evidence type="ECO:0000313" key="3">
    <source>
        <dbReference type="Proteomes" id="UP000009881"/>
    </source>
</evidence>
<dbReference type="CDD" id="cd06433">
    <property type="entry name" value="GT_2_WfgS_like"/>
    <property type="match status" value="1"/>
</dbReference>
<dbReference type="GO" id="GO:0016740">
    <property type="term" value="F:transferase activity"/>
    <property type="evidence" value="ECO:0007669"/>
    <property type="project" value="UniProtKB-KW"/>
</dbReference>
<comment type="caution">
    <text evidence="2">The sequence shown here is derived from an EMBL/GenBank/DDBJ whole genome shotgun (WGS) entry which is preliminary data.</text>
</comment>
<dbReference type="InterPro" id="IPR050834">
    <property type="entry name" value="Glycosyltransf_2"/>
</dbReference>
<dbReference type="OrthoDB" id="9794124at2"/>
<keyword evidence="2" id="KW-0808">Transferase</keyword>
<evidence type="ECO:0000313" key="2">
    <source>
        <dbReference type="EMBL" id="EKV25908.1"/>
    </source>
</evidence>
<dbReference type="PANTHER" id="PTHR43685">
    <property type="entry name" value="GLYCOSYLTRANSFERASE"/>
    <property type="match status" value="1"/>
</dbReference>
<dbReference type="AlphaFoldDB" id="K9H5I8"/>
<dbReference type="Proteomes" id="UP000009881">
    <property type="component" value="Unassembled WGS sequence"/>
</dbReference>
<dbReference type="InterPro" id="IPR029044">
    <property type="entry name" value="Nucleotide-diphossugar_trans"/>
</dbReference>
<dbReference type="eggNOG" id="COG1215">
    <property type="taxonomic scope" value="Bacteria"/>
</dbReference>
<accession>K9H5I8</accession>
<dbReference type="STRING" id="1238182.C882_3393"/>
<dbReference type="Pfam" id="PF00535">
    <property type="entry name" value="Glycos_transf_2"/>
    <property type="match status" value="1"/>
</dbReference>
<dbReference type="InterPro" id="IPR001173">
    <property type="entry name" value="Glyco_trans_2-like"/>
</dbReference>
<dbReference type="SUPFAM" id="SSF53448">
    <property type="entry name" value="Nucleotide-diphospho-sugar transferases"/>
    <property type="match status" value="1"/>
</dbReference>
<feature type="domain" description="Glycosyltransferase 2-like" evidence="1">
    <location>
        <begin position="8"/>
        <end position="136"/>
    </location>
</feature>
<dbReference type="RefSeq" id="WP_009543013.1">
    <property type="nucleotide sequence ID" value="NZ_ANHY01000049.1"/>
</dbReference>
<proteinExistence type="predicted"/>
<protein>
    <submittedName>
        <fullName evidence="2">Glycosyltransferase</fullName>
    </submittedName>
</protein>
<dbReference type="EMBL" id="ANHY01000049">
    <property type="protein sequence ID" value="EKV25908.1"/>
    <property type="molecule type" value="Genomic_DNA"/>
</dbReference>
<sequence>MNTQPLVSIVTVSFNSAATIGRTIDSVRAQTYPNIEFIVIDGGSTDGTVDIIRDNADVISRWVSEPDAGIYDAMNKGVRQATGDWIHILNSDDFYADPDVLERAVPLLDPQRTNYFAMWREFDDGRRDLQNWAYSRWRLFVSAFLPHPGLIVSREQYEAAGLYDCQYRVAADHDMILRLTRRWPGLGHPVPLTVMAQGGFSEQNMLRSLREFQRMTIAHGLSSPLAQAVYWFKRVWWRV</sequence>
<dbReference type="Gene3D" id="3.90.550.10">
    <property type="entry name" value="Spore Coat Polysaccharide Biosynthesis Protein SpsA, Chain A"/>
    <property type="match status" value="1"/>
</dbReference>
<organism evidence="2 3">
    <name type="scientific">Caenispirillum salinarum AK4</name>
    <dbReference type="NCBI Taxonomy" id="1238182"/>
    <lineage>
        <taxon>Bacteria</taxon>
        <taxon>Pseudomonadati</taxon>
        <taxon>Pseudomonadota</taxon>
        <taxon>Alphaproteobacteria</taxon>
        <taxon>Rhodospirillales</taxon>
        <taxon>Novispirillaceae</taxon>
        <taxon>Caenispirillum</taxon>
    </lineage>
</organism>
<dbReference type="PANTHER" id="PTHR43685:SF2">
    <property type="entry name" value="GLYCOSYLTRANSFERASE 2-LIKE DOMAIN-CONTAINING PROTEIN"/>
    <property type="match status" value="1"/>
</dbReference>
<name>K9H5I8_9PROT</name>
<keyword evidence="3" id="KW-1185">Reference proteome</keyword>